<feature type="transmembrane region" description="Helical" evidence="1">
    <location>
        <begin position="65"/>
        <end position="87"/>
    </location>
</feature>
<feature type="transmembrane region" description="Helical" evidence="1">
    <location>
        <begin position="40"/>
        <end position="58"/>
    </location>
</feature>
<comment type="caution">
    <text evidence="2">The sequence shown here is derived from an EMBL/GenBank/DDBJ whole genome shotgun (WGS) entry which is preliminary data.</text>
</comment>
<dbReference type="AlphaFoldDB" id="A0A2T8HKF6"/>
<accession>A0A2T8HKF6</accession>
<keyword evidence="1" id="KW-1133">Transmembrane helix</keyword>
<organism evidence="2 3">
    <name type="scientific">Sphingobacterium corticibacter</name>
    <dbReference type="NCBI Taxonomy" id="2171749"/>
    <lineage>
        <taxon>Bacteria</taxon>
        <taxon>Pseudomonadati</taxon>
        <taxon>Bacteroidota</taxon>
        <taxon>Sphingobacteriia</taxon>
        <taxon>Sphingobacteriales</taxon>
        <taxon>Sphingobacteriaceae</taxon>
        <taxon>Sphingobacterium</taxon>
    </lineage>
</organism>
<gene>
    <name evidence="2" type="ORF">DC487_07615</name>
</gene>
<sequence length="88" mass="9815">MQHKNSMLLGLMLGALLPIIAYFLTSYTEIIAQLMPQKPLGLYVLALTGNMIAVWYCYRNDRQQLGKGIVLVTFLGMLLAVITKTVVI</sequence>
<evidence type="ECO:0000256" key="1">
    <source>
        <dbReference type="SAM" id="Phobius"/>
    </source>
</evidence>
<evidence type="ECO:0000313" key="2">
    <source>
        <dbReference type="EMBL" id="PVH25792.1"/>
    </source>
</evidence>
<evidence type="ECO:0000313" key="3">
    <source>
        <dbReference type="Proteomes" id="UP000245627"/>
    </source>
</evidence>
<keyword evidence="3" id="KW-1185">Reference proteome</keyword>
<feature type="transmembrane region" description="Helical" evidence="1">
    <location>
        <begin position="7"/>
        <end position="28"/>
    </location>
</feature>
<proteinExistence type="predicted"/>
<keyword evidence="1" id="KW-0472">Membrane</keyword>
<dbReference type="Proteomes" id="UP000245627">
    <property type="component" value="Unassembled WGS sequence"/>
</dbReference>
<dbReference type="RefSeq" id="WP_116775363.1">
    <property type="nucleotide sequence ID" value="NZ_QDKG01000002.1"/>
</dbReference>
<evidence type="ECO:0008006" key="4">
    <source>
        <dbReference type="Google" id="ProtNLM"/>
    </source>
</evidence>
<keyword evidence="1" id="KW-0812">Transmembrane</keyword>
<dbReference type="EMBL" id="QDKG01000002">
    <property type="protein sequence ID" value="PVH25792.1"/>
    <property type="molecule type" value="Genomic_DNA"/>
</dbReference>
<dbReference type="OrthoDB" id="711457at2"/>
<protein>
    <recommendedName>
        <fullName evidence="4">Stationary phase survival protein SurE</fullName>
    </recommendedName>
</protein>
<name>A0A2T8HKF6_9SPHI</name>
<reference evidence="2 3" key="1">
    <citation type="submission" date="2018-04" db="EMBL/GenBank/DDBJ databases">
        <title>Sphingobacterium cortibacter sp. nov.</title>
        <authorList>
            <person name="Li Y."/>
        </authorList>
    </citation>
    <scope>NUCLEOTIDE SEQUENCE [LARGE SCALE GENOMIC DNA]</scope>
    <source>
        <strain evidence="2 3">2c-3</strain>
    </source>
</reference>